<gene>
    <name evidence="1" type="ORF">HNQ68_003154</name>
</gene>
<evidence type="ECO:0000313" key="2">
    <source>
        <dbReference type="Proteomes" id="UP000531231"/>
    </source>
</evidence>
<evidence type="ECO:0000313" key="1">
    <source>
        <dbReference type="EMBL" id="MBB5092597.1"/>
    </source>
</evidence>
<comment type="caution">
    <text evidence="1">The sequence shown here is derived from an EMBL/GenBank/DDBJ whole genome shotgun (WGS) entry which is preliminary data.</text>
</comment>
<reference evidence="1 2" key="1">
    <citation type="submission" date="2020-08" db="EMBL/GenBank/DDBJ databases">
        <title>Genomic Encyclopedia of Type Strains, Phase IV (KMG-IV): sequencing the most valuable type-strain genomes for metagenomic binning, comparative biology and taxonomic classification.</title>
        <authorList>
            <person name="Goeker M."/>
        </authorList>
    </citation>
    <scope>NUCLEOTIDE SEQUENCE [LARGE SCALE GENOMIC DNA]</scope>
    <source>
        <strain evidence="1 2">DSM 25620</strain>
    </source>
</reference>
<name>A0A7W8ERJ9_9HYPH</name>
<sequence length="193" mass="21907">MTKQNTSTKEQLIAFVANEIDNVPYSFDNALWACLSQKAYCDALGISKATLRRYISKPPFVRDTVTINKEPVTLVRTGEQVETPRITAKRMAKTWRSILGRNETPKDFGCLVGLAQTWPEGYQNEILRTVLKNWPDFMAGVDCAVIDEQIDGLDTKKMQFKYPHLPTILRFSDTAFELFMMAKQADAADFSLI</sequence>
<protein>
    <submittedName>
        <fullName evidence="1">Uncharacterized protein</fullName>
    </submittedName>
</protein>
<dbReference type="RefSeq" id="WP_151160319.1">
    <property type="nucleotide sequence ID" value="NZ_JACHIL010000006.1"/>
</dbReference>
<dbReference type="EMBL" id="JACHIL010000006">
    <property type="protein sequence ID" value="MBB5092597.1"/>
    <property type="molecule type" value="Genomic_DNA"/>
</dbReference>
<dbReference type="Proteomes" id="UP000531231">
    <property type="component" value="Unassembled WGS sequence"/>
</dbReference>
<dbReference type="AlphaFoldDB" id="A0A7W8ERJ9"/>
<keyword evidence="2" id="KW-1185">Reference proteome</keyword>
<organism evidence="1 2">
    <name type="scientific">Pseudochrobactrum saccharolyticum</name>
    <dbReference type="NCBI Taxonomy" id="354352"/>
    <lineage>
        <taxon>Bacteria</taxon>
        <taxon>Pseudomonadati</taxon>
        <taxon>Pseudomonadota</taxon>
        <taxon>Alphaproteobacteria</taxon>
        <taxon>Hyphomicrobiales</taxon>
        <taxon>Brucellaceae</taxon>
        <taxon>Pseudochrobactrum</taxon>
    </lineage>
</organism>
<proteinExistence type="predicted"/>
<accession>A0A7W8ERJ9</accession>